<dbReference type="InterPro" id="IPR023394">
    <property type="entry name" value="Sec7_C_sf"/>
</dbReference>
<dbReference type="GO" id="GO:0016192">
    <property type="term" value="P:vesicle-mediated transport"/>
    <property type="evidence" value="ECO:0007669"/>
    <property type="project" value="UniProtKB-ARBA"/>
</dbReference>
<feature type="domain" description="SEC7" evidence="1">
    <location>
        <begin position="175"/>
        <end position="333"/>
    </location>
</feature>
<dbReference type="GO" id="GO:0012505">
    <property type="term" value="C:endomembrane system"/>
    <property type="evidence" value="ECO:0007669"/>
    <property type="project" value="UniProtKB-ARBA"/>
</dbReference>
<dbReference type="InterPro" id="IPR032691">
    <property type="entry name" value="Mon2/Sec7/BIG1-like_HUS"/>
</dbReference>
<dbReference type="Gene3D" id="1.10.220.20">
    <property type="match status" value="1"/>
</dbReference>
<dbReference type="PANTHER" id="PTHR10663">
    <property type="entry name" value="GUANYL-NUCLEOTIDE EXCHANGE FACTOR"/>
    <property type="match status" value="1"/>
</dbReference>
<dbReference type="Gene3D" id="1.10.1000.11">
    <property type="entry name" value="Arf Nucleotide-binding Site Opener,domain 2"/>
    <property type="match status" value="1"/>
</dbReference>
<dbReference type="CDD" id="cd00171">
    <property type="entry name" value="Sec7"/>
    <property type="match status" value="1"/>
</dbReference>
<gene>
    <name evidence="2" type="ORF">X975_10605</name>
</gene>
<dbReference type="AlphaFoldDB" id="A0A087SZ15"/>
<organism evidence="2 3">
    <name type="scientific">Stegodyphus mimosarum</name>
    <name type="common">African social velvet spider</name>
    <dbReference type="NCBI Taxonomy" id="407821"/>
    <lineage>
        <taxon>Eukaryota</taxon>
        <taxon>Metazoa</taxon>
        <taxon>Ecdysozoa</taxon>
        <taxon>Arthropoda</taxon>
        <taxon>Chelicerata</taxon>
        <taxon>Arachnida</taxon>
        <taxon>Araneae</taxon>
        <taxon>Araneomorphae</taxon>
        <taxon>Entelegynae</taxon>
        <taxon>Eresoidea</taxon>
        <taxon>Eresidae</taxon>
        <taxon>Stegodyphus</taxon>
    </lineage>
</organism>
<dbReference type="InterPro" id="IPR000904">
    <property type="entry name" value="Sec7_dom"/>
</dbReference>
<evidence type="ECO:0000259" key="1">
    <source>
        <dbReference type="PROSITE" id="PS50190"/>
    </source>
</evidence>
<feature type="non-terminal residue" evidence="2">
    <location>
        <position position="333"/>
    </location>
</feature>
<evidence type="ECO:0000313" key="3">
    <source>
        <dbReference type="Proteomes" id="UP000054359"/>
    </source>
</evidence>
<reference evidence="2 3" key="1">
    <citation type="submission" date="2013-11" db="EMBL/GenBank/DDBJ databases">
        <title>Genome sequencing of Stegodyphus mimosarum.</title>
        <authorList>
            <person name="Bechsgaard J."/>
        </authorList>
    </citation>
    <scope>NUCLEOTIDE SEQUENCE [LARGE SCALE GENOMIC DNA]</scope>
</reference>
<keyword evidence="3" id="KW-1185">Reference proteome</keyword>
<dbReference type="GO" id="GO:0032012">
    <property type="term" value="P:regulation of ARF protein signal transduction"/>
    <property type="evidence" value="ECO:0007669"/>
    <property type="project" value="InterPro"/>
</dbReference>
<dbReference type="Proteomes" id="UP000054359">
    <property type="component" value="Unassembled WGS sequence"/>
</dbReference>
<dbReference type="GO" id="GO:0005737">
    <property type="term" value="C:cytoplasm"/>
    <property type="evidence" value="ECO:0007669"/>
    <property type="project" value="UniProtKB-ARBA"/>
</dbReference>
<name>A0A087SZ15_STEMI</name>
<dbReference type="SMART" id="SM00222">
    <property type="entry name" value="Sec7"/>
    <property type="match status" value="1"/>
</dbReference>
<dbReference type="PROSITE" id="PS50190">
    <property type="entry name" value="SEC7"/>
    <property type="match status" value="1"/>
</dbReference>
<accession>A0A087SZ15</accession>
<protein>
    <submittedName>
        <fullName evidence="2">Golgi-specific brefeldin A-resistance guanine nucleotide exchange factor 1</fullName>
    </submittedName>
</protein>
<dbReference type="STRING" id="407821.A0A087SZ15"/>
<dbReference type="OrthoDB" id="10258608at2759"/>
<dbReference type="PANTHER" id="PTHR10663:SF388">
    <property type="entry name" value="GOLGI-SPECIFIC BREFELDIN A-RESISTANCE GUANINE NUCLEOTIDE EXCHANGE FACTOR 1"/>
    <property type="match status" value="1"/>
</dbReference>
<sequence length="333" mass="38131">MEMIVSETVRISYEQREISLDCIAQLWRIPGLVTELYINYDCDLYCSNLFEELTKMLSKNAYPLSGLYSVHLLSLEALLAVIENIENHCQCRMLNQSQFLQDSIVSSAISENGNVDLSKRGVLQQGASGYLLGQELISNHAEEKPYPIVNDYEKQKPFILPNRMKISVEIPSHEMLMAVKHKKKILITGTEQFNSQPSKGISFLQEHGLLKDTLDPQEVAIFLRDNPQLDKKMIGEYISNRKNLKVLEAFVRSFAFEGTRIDEALRQYLETFRLPGEAPLISLIMEHFAEHWHNSNNQPFANNDAAFTLAYAIIMLNVDQHNHNVKKQNIPMT</sequence>
<dbReference type="EMBL" id="KK112616">
    <property type="protein sequence ID" value="KFM58104.1"/>
    <property type="molecule type" value="Genomic_DNA"/>
</dbReference>
<dbReference type="InterPro" id="IPR035999">
    <property type="entry name" value="Sec7_dom_sf"/>
</dbReference>
<dbReference type="GO" id="GO:0005085">
    <property type="term" value="F:guanyl-nucleotide exchange factor activity"/>
    <property type="evidence" value="ECO:0007669"/>
    <property type="project" value="InterPro"/>
</dbReference>
<evidence type="ECO:0000313" key="2">
    <source>
        <dbReference type="EMBL" id="KFM58104.1"/>
    </source>
</evidence>
<dbReference type="Pfam" id="PF12783">
    <property type="entry name" value="Sec7-like_HUS"/>
    <property type="match status" value="1"/>
</dbReference>
<dbReference type="SUPFAM" id="SSF48425">
    <property type="entry name" value="Sec7 domain"/>
    <property type="match status" value="1"/>
</dbReference>
<proteinExistence type="predicted"/>
<dbReference type="Pfam" id="PF01369">
    <property type="entry name" value="Sec7"/>
    <property type="match status" value="1"/>
</dbReference>